<organism evidence="2 3">
    <name type="scientific">Rickenella mellea</name>
    <dbReference type="NCBI Taxonomy" id="50990"/>
    <lineage>
        <taxon>Eukaryota</taxon>
        <taxon>Fungi</taxon>
        <taxon>Dikarya</taxon>
        <taxon>Basidiomycota</taxon>
        <taxon>Agaricomycotina</taxon>
        <taxon>Agaricomycetes</taxon>
        <taxon>Hymenochaetales</taxon>
        <taxon>Rickenellaceae</taxon>
        <taxon>Rickenella</taxon>
    </lineage>
</organism>
<feature type="region of interest" description="Disordered" evidence="1">
    <location>
        <begin position="1"/>
        <end position="106"/>
    </location>
</feature>
<dbReference type="EMBL" id="ML170159">
    <property type="protein sequence ID" value="TDL27528.1"/>
    <property type="molecule type" value="Genomic_DNA"/>
</dbReference>
<dbReference type="AlphaFoldDB" id="A0A4Y7QJX1"/>
<name>A0A4Y7QJX1_9AGAM</name>
<keyword evidence="3" id="KW-1185">Reference proteome</keyword>
<evidence type="ECO:0000313" key="2">
    <source>
        <dbReference type="EMBL" id="TDL27528.1"/>
    </source>
</evidence>
<feature type="compositionally biased region" description="Low complexity" evidence="1">
    <location>
        <begin position="10"/>
        <end position="27"/>
    </location>
</feature>
<evidence type="ECO:0000256" key="1">
    <source>
        <dbReference type="SAM" id="MobiDB-lite"/>
    </source>
</evidence>
<feature type="compositionally biased region" description="Polar residues" evidence="1">
    <location>
        <begin position="51"/>
        <end position="64"/>
    </location>
</feature>
<feature type="compositionally biased region" description="Basic and acidic residues" evidence="1">
    <location>
        <begin position="65"/>
        <end position="74"/>
    </location>
</feature>
<dbReference type="OrthoDB" id="2675274at2759"/>
<sequence>MSQKQAAPDQNASASQSSNTRSTRTNSFLSKQDTVVIPIPPSLLHSGLLASPNSAFRRSYTPNKTPREQDERWLADTVPIKSPPTSPQQSAEGSNDSGNTGNTTRK</sequence>
<proteinExistence type="predicted"/>
<dbReference type="Proteomes" id="UP000294933">
    <property type="component" value="Unassembled WGS sequence"/>
</dbReference>
<protein>
    <submittedName>
        <fullName evidence="2">Uncharacterized protein</fullName>
    </submittedName>
</protein>
<dbReference type="VEuPathDB" id="FungiDB:BD410DRAFT_782624"/>
<evidence type="ECO:0000313" key="3">
    <source>
        <dbReference type="Proteomes" id="UP000294933"/>
    </source>
</evidence>
<gene>
    <name evidence="2" type="ORF">BD410DRAFT_782624</name>
</gene>
<accession>A0A4Y7QJX1</accession>
<reference evidence="2 3" key="1">
    <citation type="submission" date="2018-06" db="EMBL/GenBank/DDBJ databases">
        <title>A transcriptomic atlas of mushroom development highlights an independent origin of complex multicellularity.</title>
        <authorList>
            <consortium name="DOE Joint Genome Institute"/>
            <person name="Krizsan K."/>
            <person name="Almasi E."/>
            <person name="Merenyi Z."/>
            <person name="Sahu N."/>
            <person name="Viragh M."/>
            <person name="Koszo T."/>
            <person name="Mondo S."/>
            <person name="Kiss B."/>
            <person name="Balint B."/>
            <person name="Kues U."/>
            <person name="Barry K."/>
            <person name="Hegedus J.C."/>
            <person name="Henrissat B."/>
            <person name="Johnson J."/>
            <person name="Lipzen A."/>
            <person name="Ohm R."/>
            <person name="Nagy I."/>
            <person name="Pangilinan J."/>
            <person name="Yan J."/>
            <person name="Xiong Y."/>
            <person name="Grigoriev I.V."/>
            <person name="Hibbett D.S."/>
            <person name="Nagy L.G."/>
        </authorList>
    </citation>
    <scope>NUCLEOTIDE SEQUENCE [LARGE SCALE GENOMIC DNA]</scope>
    <source>
        <strain evidence="2 3">SZMC22713</strain>
    </source>
</reference>
<feature type="compositionally biased region" description="Polar residues" evidence="1">
    <location>
        <begin position="87"/>
        <end position="106"/>
    </location>
</feature>